<organism evidence="4 5">
    <name type="scientific">Allokutzneria oryzae</name>
    <dbReference type="NCBI Taxonomy" id="1378989"/>
    <lineage>
        <taxon>Bacteria</taxon>
        <taxon>Bacillati</taxon>
        <taxon>Actinomycetota</taxon>
        <taxon>Actinomycetes</taxon>
        <taxon>Pseudonocardiales</taxon>
        <taxon>Pseudonocardiaceae</taxon>
        <taxon>Allokutzneria</taxon>
    </lineage>
</organism>
<dbReference type="EMBL" id="JBHLZU010000027">
    <property type="protein sequence ID" value="MFB9908547.1"/>
    <property type="molecule type" value="Genomic_DNA"/>
</dbReference>
<accession>A0ABV6A5V9</accession>
<dbReference type="Proteomes" id="UP001589693">
    <property type="component" value="Unassembled WGS sequence"/>
</dbReference>
<evidence type="ECO:0000259" key="3">
    <source>
        <dbReference type="Pfam" id="PF11203"/>
    </source>
</evidence>
<evidence type="ECO:0000256" key="2">
    <source>
        <dbReference type="SAM" id="Phobius"/>
    </source>
</evidence>
<protein>
    <submittedName>
        <fullName evidence="4">Type VII secretion protein EccE</fullName>
    </submittedName>
</protein>
<dbReference type="RefSeq" id="WP_377860353.1">
    <property type="nucleotide sequence ID" value="NZ_JBHLZU010000027.1"/>
</dbReference>
<name>A0ABV6A5V9_9PSEU</name>
<evidence type="ECO:0000256" key="1">
    <source>
        <dbReference type="SAM" id="MobiDB-lite"/>
    </source>
</evidence>
<evidence type="ECO:0000313" key="4">
    <source>
        <dbReference type="EMBL" id="MFB9908547.1"/>
    </source>
</evidence>
<dbReference type="InterPro" id="IPR050051">
    <property type="entry name" value="EccE_dom"/>
</dbReference>
<keyword evidence="2" id="KW-0812">Transmembrane</keyword>
<keyword evidence="2" id="KW-1133">Transmembrane helix</keyword>
<evidence type="ECO:0000313" key="5">
    <source>
        <dbReference type="Proteomes" id="UP001589693"/>
    </source>
</evidence>
<feature type="region of interest" description="Disordered" evidence="1">
    <location>
        <begin position="1"/>
        <end position="32"/>
    </location>
</feature>
<gene>
    <name evidence="4" type="ORF">ACFFQA_31815</name>
</gene>
<keyword evidence="2" id="KW-0472">Membrane</keyword>
<dbReference type="Pfam" id="PF11203">
    <property type="entry name" value="EccE"/>
    <property type="match status" value="1"/>
</dbReference>
<comment type="caution">
    <text evidence="4">The sequence shown here is derived from an EMBL/GenBank/DDBJ whole genome shotgun (WGS) entry which is preliminary data.</text>
</comment>
<feature type="transmembrane region" description="Helical" evidence="2">
    <location>
        <begin position="65"/>
        <end position="84"/>
    </location>
</feature>
<feature type="compositionally biased region" description="Basic residues" evidence="1">
    <location>
        <begin position="13"/>
        <end position="32"/>
    </location>
</feature>
<keyword evidence="5" id="KW-1185">Reference proteome</keyword>
<sequence length="390" mass="42086">MTSQSPPSDVRARPRAAKSTRARRRSGAWFRPRRQPGRLGGFGLARLIALQVVLLALAYAVFQGVWALVAACVLGLVALALIFGRSHGRWWTESIALWMRFRRRRGAAGEVRDDPRMAALTELAPTLVVDDVDGPNDRKLGLGSDGAGWFTVIEVSAEDGSAPTPPVPLAALVKIAADAEQAGVVTQVVAHNGPIVGPGRREHTTWVAVRLDAHAAAESMIDNQDGRVDVPGVLSEITRRVERVLRRRGHDARILDADEVTEAMARSCDLARPGGPERIREEWDAWYSPWLAHAVFWVRSWPDPVRGVELLAALAELPAPLVSVALLLEPTHEGADLRCLIRVAAPPERFRQACSAVVDVAARSGARLTQLDGQHAPAVYASAPSGGGAR</sequence>
<reference evidence="4 5" key="1">
    <citation type="submission" date="2024-09" db="EMBL/GenBank/DDBJ databases">
        <authorList>
            <person name="Sun Q."/>
            <person name="Mori K."/>
        </authorList>
    </citation>
    <scope>NUCLEOTIDE SEQUENCE [LARGE SCALE GENOMIC DNA]</scope>
    <source>
        <strain evidence="4 5">TBRC 7907</strain>
    </source>
</reference>
<proteinExistence type="predicted"/>
<feature type="transmembrane region" description="Helical" evidence="2">
    <location>
        <begin position="39"/>
        <end position="59"/>
    </location>
</feature>
<feature type="domain" description="Type VII secretion system protein EccE" evidence="3">
    <location>
        <begin position="202"/>
        <end position="298"/>
    </location>
</feature>